<comment type="caution">
    <text evidence="9">The sequence shown here is derived from an EMBL/GenBank/DDBJ whole genome shotgun (WGS) entry which is preliminary data.</text>
</comment>
<dbReference type="SMART" id="SM00642">
    <property type="entry name" value="Aamy"/>
    <property type="match status" value="1"/>
</dbReference>
<dbReference type="SUPFAM" id="SSF51011">
    <property type="entry name" value="Glycosyl hydrolase domain"/>
    <property type="match status" value="1"/>
</dbReference>
<comment type="pathway">
    <text evidence="6">Glycan biosynthesis.</text>
</comment>
<dbReference type="SUPFAM" id="SSF81296">
    <property type="entry name" value="E set domains"/>
    <property type="match status" value="1"/>
</dbReference>
<dbReference type="FunFam" id="2.60.40.10:FF:002355">
    <property type="entry name" value="1,4-alpha-glucan branching enzyme, putative"/>
    <property type="match status" value="1"/>
</dbReference>
<feature type="active site" description="Nucleophile" evidence="7">
    <location>
        <position position="340"/>
    </location>
</feature>
<evidence type="ECO:0000256" key="2">
    <source>
        <dbReference type="ARBA" id="ARBA00009000"/>
    </source>
</evidence>
<dbReference type="InterPro" id="IPR013780">
    <property type="entry name" value="Glyco_hydro_b"/>
</dbReference>
<comment type="catalytic activity">
    <reaction evidence="1">
        <text>Transfers a segment of a (1-&gt;4)-alpha-D-glucan chain to a primary hydroxy group in a similar glucan chain.</text>
        <dbReference type="EC" id="2.4.1.18"/>
    </reaction>
</comment>
<dbReference type="Pfam" id="PF02922">
    <property type="entry name" value="CBM_48"/>
    <property type="match status" value="1"/>
</dbReference>
<evidence type="ECO:0000256" key="6">
    <source>
        <dbReference type="ARBA" id="ARBA00060592"/>
    </source>
</evidence>
<dbReference type="InterPro" id="IPR017853">
    <property type="entry name" value="GH"/>
</dbReference>
<name>A0A5K1TWK5_ENTHI</name>
<evidence type="ECO:0000256" key="1">
    <source>
        <dbReference type="ARBA" id="ARBA00000826"/>
    </source>
</evidence>
<dbReference type="GO" id="GO:0005978">
    <property type="term" value="P:glycogen biosynthetic process"/>
    <property type="evidence" value="ECO:0007669"/>
    <property type="project" value="InterPro"/>
</dbReference>
<proteinExistence type="inferred from homology"/>
<dbReference type="SUPFAM" id="SSF51445">
    <property type="entry name" value="(Trans)glycosidases"/>
    <property type="match status" value="1"/>
</dbReference>
<dbReference type="VEuPathDB" id="AmoebaDB:EHI7A_190430"/>
<dbReference type="FunFam" id="2.60.40.1180:FF:000003">
    <property type="entry name" value="1,4-alpha-glucan-branching enzyme, chloroplastic/amyloplastic"/>
    <property type="match status" value="1"/>
</dbReference>
<dbReference type="Gene3D" id="3.20.20.80">
    <property type="entry name" value="Glycosidases"/>
    <property type="match status" value="1"/>
</dbReference>
<evidence type="ECO:0000313" key="10">
    <source>
        <dbReference type="Proteomes" id="UP000078387"/>
    </source>
</evidence>
<dbReference type="EMBL" id="BDEQ01000001">
    <property type="protein sequence ID" value="GAT95764.1"/>
    <property type="molecule type" value="Genomic_DNA"/>
</dbReference>
<evidence type="ECO:0000313" key="9">
    <source>
        <dbReference type="EMBL" id="GAT95764.1"/>
    </source>
</evidence>
<evidence type="ECO:0000256" key="7">
    <source>
        <dbReference type="PIRSR" id="PIRSR000463-1"/>
    </source>
</evidence>
<evidence type="ECO:0000256" key="5">
    <source>
        <dbReference type="ARBA" id="ARBA00022679"/>
    </source>
</evidence>
<dbReference type="PIRSF" id="PIRSF000463">
    <property type="entry name" value="GlgB"/>
    <property type="match status" value="1"/>
</dbReference>
<evidence type="ECO:0000256" key="3">
    <source>
        <dbReference type="ARBA" id="ARBA00012541"/>
    </source>
</evidence>
<dbReference type="Pfam" id="PF00128">
    <property type="entry name" value="Alpha-amylase"/>
    <property type="match status" value="1"/>
</dbReference>
<dbReference type="FunFam" id="3.20.20.80:FF:000001">
    <property type="entry name" value="1,4-alpha-glucan branching enzyme"/>
    <property type="match status" value="1"/>
</dbReference>
<keyword evidence="4" id="KW-0328">Glycosyltransferase</keyword>
<dbReference type="CDD" id="cd02854">
    <property type="entry name" value="E_set_GBE_euk_N"/>
    <property type="match status" value="1"/>
</dbReference>
<evidence type="ECO:0000259" key="8">
    <source>
        <dbReference type="SMART" id="SM00642"/>
    </source>
</evidence>
<protein>
    <recommendedName>
        <fullName evidence="3">1,4-alpha-glucan branching enzyme</fullName>
        <ecNumber evidence="3">2.4.1.18</ecNumber>
    </recommendedName>
</protein>
<dbReference type="PANTHER" id="PTHR43651:SF3">
    <property type="entry name" value="1,4-ALPHA-GLUCAN-BRANCHING ENZYME"/>
    <property type="match status" value="1"/>
</dbReference>
<dbReference type="InterPro" id="IPR037439">
    <property type="entry name" value="Branching_enzy"/>
</dbReference>
<dbReference type="EC" id="2.4.1.18" evidence="3"/>
<dbReference type="GO" id="GO:0004553">
    <property type="term" value="F:hydrolase activity, hydrolyzing O-glycosyl compounds"/>
    <property type="evidence" value="ECO:0007669"/>
    <property type="project" value="InterPro"/>
</dbReference>
<dbReference type="InterPro" id="IPR006048">
    <property type="entry name" value="A-amylase/branching_C"/>
</dbReference>
<keyword evidence="5" id="KW-0808">Transferase</keyword>
<evidence type="ECO:0000256" key="4">
    <source>
        <dbReference type="ARBA" id="ARBA00022676"/>
    </source>
</evidence>
<dbReference type="GO" id="GO:0003844">
    <property type="term" value="F:1,4-alpha-glucan branching enzyme activity"/>
    <property type="evidence" value="ECO:0007669"/>
    <property type="project" value="UniProtKB-EC"/>
</dbReference>
<dbReference type="PANTHER" id="PTHR43651">
    <property type="entry name" value="1,4-ALPHA-GLUCAN-BRANCHING ENZYME"/>
    <property type="match status" value="1"/>
</dbReference>
<dbReference type="OMA" id="YEMHLGS"/>
<dbReference type="GO" id="GO:0005737">
    <property type="term" value="C:cytoplasm"/>
    <property type="evidence" value="ECO:0007669"/>
    <property type="project" value="TreeGrafter"/>
</dbReference>
<feature type="domain" description="Glycosyl hydrolase family 13 catalytic" evidence="8">
    <location>
        <begin position="202"/>
        <end position="567"/>
    </location>
</feature>
<feature type="active site" description="Proton donor" evidence="7">
    <location>
        <position position="394"/>
    </location>
</feature>
<dbReference type="Proteomes" id="UP000078387">
    <property type="component" value="Unassembled WGS sequence"/>
</dbReference>
<dbReference type="VEuPathDB" id="AmoebaDB:EHI_106090"/>
<dbReference type="InterPro" id="IPR013783">
    <property type="entry name" value="Ig-like_fold"/>
</dbReference>
<dbReference type="GO" id="GO:0043169">
    <property type="term" value="F:cation binding"/>
    <property type="evidence" value="ECO:0007669"/>
    <property type="project" value="InterPro"/>
</dbReference>
<dbReference type="InterPro" id="IPR004193">
    <property type="entry name" value="Glyco_hydro_13_N"/>
</dbReference>
<comment type="similarity">
    <text evidence="2">Belongs to the glycosyl hydrolase 13 family. GlgB subfamily.</text>
</comment>
<reference evidence="9 10" key="1">
    <citation type="submission" date="2016-05" db="EMBL/GenBank/DDBJ databases">
        <title>First whole genome sequencing of Entamoeba histolytica HM1:IMSS-clone-6.</title>
        <authorList>
            <person name="Mukherjee Avik.K."/>
            <person name="Izumyama S."/>
            <person name="Nakada-Tsukui K."/>
            <person name="Nozaki T."/>
        </authorList>
    </citation>
    <scope>NUCLEOTIDE SEQUENCE [LARGE SCALE GENOMIC DNA]</scope>
    <source>
        <strain evidence="9 10">HM1:IMSS clone 6</strain>
    </source>
</reference>
<sequence length="680" mass="78336">MSTKLQMIVDDPYLEPFAATIYGRQKKTLDVLSKIEHNEGSLEEFANSYKRYGLNRTVQKENGKEVEGWSIREWAPNFKEMYLFGDFNNWDRATAIKLTRDEFGTHNGFIPDENGESKIKHLSKIKVFGITYSGERLDRIPTYHRYCVLNPKTSSMEAVVYNPEHPYNPTSPKPKIPSALKIYESHVGICTPEKKIASYDEFRERIVPYCKKVGYNAIQLMAIMEHPYYASFGYQVTNFFAASSRFGTPDALKYLIDECHKEGIIVLLDIVHSHTSANVVDGINMFDGSDGHYLLPGEQGKHPLWGSRLFNYNNYETLRFLLSNVKYYAEEFGFDGFRFDGVTSMIYTHHGVGAHTFDYAHYFGPNANEDALTYLSLVNILVHRKSMNCVTIAEDVSGYAGLCRTFEDGGIGFDYRLAMSCPDLWIEYLKTKKDEDWNVNHIGFVLNNRRWKEKAIAYAECHDQALVGDKTISFWLMDKEMYTGMSCLWQPSLVIDRGIALHKMIRLVTCMLGGEGYLTFMGNEFGHPEWLDFPREGNGDSFHYCRRQYNLVEDHLLRYKFLLAFEREMLHLEDQYPWLNKPNAYISKHNEGDHVLAFQRGEVIGVFNFHYEKSFTGYGIGVKEPGTYKIILNSDSSEFGGYDRITSQEYVSQPIECDGLPNQIQIYIPCRVAIVLTKIN</sequence>
<dbReference type="VEuPathDB" id="AmoebaDB:EHI5A_232110"/>
<dbReference type="InterPro" id="IPR014756">
    <property type="entry name" value="Ig_E-set"/>
</dbReference>
<dbReference type="VEuPathDB" id="AmoebaDB:EHI8A_221260"/>
<dbReference type="InterPro" id="IPR006047">
    <property type="entry name" value="GH13_cat_dom"/>
</dbReference>
<organism evidence="9 10">
    <name type="scientific">Entamoeba histolytica</name>
    <dbReference type="NCBI Taxonomy" id="5759"/>
    <lineage>
        <taxon>Eukaryota</taxon>
        <taxon>Amoebozoa</taxon>
        <taxon>Evosea</taxon>
        <taxon>Archamoebae</taxon>
        <taxon>Mastigamoebida</taxon>
        <taxon>Entamoebidae</taxon>
        <taxon>Entamoeba</taxon>
    </lineage>
</organism>
<gene>
    <name evidence="9" type="ORF">CL6EHI_106090</name>
</gene>
<dbReference type="AlphaFoldDB" id="A0A5K1TWK5"/>
<accession>A0A5K1TWK5</accession>
<dbReference type="Gene3D" id="2.60.40.10">
    <property type="entry name" value="Immunoglobulins"/>
    <property type="match status" value="1"/>
</dbReference>
<dbReference type="Gene3D" id="2.60.40.1180">
    <property type="entry name" value="Golgi alpha-mannosidase II"/>
    <property type="match status" value="1"/>
</dbReference>
<dbReference type="Pfam" id="PF02806">
    <property type="entry name" value="Alpha-amylase_C"/>
    <property type="match status" value="1"/>
</dbReference>
<dbReference type="VEuPathDB" id="AmoebaDB:KM1_290180"/>
<dbReference type="CDD" id="cd11321">
    <property type="entry name" value="AmyAc_bac_euk_BE"/>
    <property type="match status" value="1"/>
</dbReference>